<feature type="region of interest" description="Disordered" evidence="2">
    <location>
        <begin position="143"/>
        <end position="167"/>
    </location>
</feature>
<dbReference type="AlphaFoldDB" id="A0A927HCC7"/>
<sequence>MTLVLIISFILHAFSIFAIIILYLRQNKYIQAEQSMEKLQKDVEAVIQSFLLEIQEENKQLSARVENNKNTRVQAAAVSDSGSADASSDNASVIETAKVNLAVSTVKKAYHSASDQELKETSNHYEPPMPDVEDQLELSVITGENKEEKDNKRSFKETFEHQLKQQSSEERAVEMMKNGYNIEDIAKELGKGKTEIELLLKFHS</sequence>
<evidence type="ECO:0000256" key="1">
    <source>
        <dbReference type="SAM" id="Coils"/>
    </source>
</evidence>
<gene>
    <name evidence="4" type="ORF">IEO70_13795</name>
</gene>
<evidence type="ECO:0000313" key="4">
    <source>
        <dbReference type="EMBL" id="MBD3109416.1"/>
    </source>
</evidence>
<feature type="coiled-coil region" evidence="1">
    <location>
        <begin position="29"/>
        <end position="71"/>
    </location>
</feature>
<keyword evidence="1" id="KW-0175">Coiled coil</keyword>
<dbReference type="Pfam" id="PF19610">
    <property type="entry name" value="DUF6115"/>
    <property type="match status" value="1"/>
</dbReference>
<name>A0A927HCC7_9BACI</name>
<feature type="compositionally biased region" description="Basic and acidic residues" evidence="2">
    <location>
        <begin position="144"/>
        <end position="167"/>
    </location>
</feature>
<reference evidence="4" key="1">
    <citation type="submission" date="2020-09" db="EMBL/GenBank/DDBJ databases">
        <title>Bacillus faecalis sp. nov., a moderately halophilic bacterium isolated from cow faeces.</title>
        <authorList>
            <person name="Jiang L."/>
            <person name="Lee J."/>
        </authorList>
    </citation>
    <scope>NUCLEOTIDE SEQUENCE</scope>
    <source>
        <strain evidence="4">AGMB 02131</strain>
    </source>
</reference>
<evidence type="ECO:0000313" key="5">
    <source>
        <dbReference type="Proteomes" id="UP000602076"/>
    </source>
</evidence>
<dbReference type="InterPro" id="IPR046118">
    <property type="entry name" value="DUF6115"/>
</dbReference>
<organism evidence="4 5">
    <name type="scientific">Peribacillus faecalis</name>
    <dbReference type="NCBI Taxonomy" id="2772559"/>
    <lineage>
        <taxon>Bacteria</taxon>
        <taxon>Bacillati</taxon>
        <taxon>Bacillota</taxon>
        <taxon>Bacilli</taxon>
        <taxon>Bacillales</taxon>
        <taxon>Bacillaceae</taxon>
        <taxon>Peribacillus</taxon>
    </lineage>
</organism>
<keyword evidence="5" id="KW-1185">Reference proteome</keyword>
<proteinExistence type="predicted"/>
<dbReference type="Proteomes" id="UP000602076">
    <property type="component" value="Unassembled WGS sequence"/>
</dbReference>
<evidence type="ECO:0000256" key="3">
    <source>
        <dbReference type="SAM" id="Phobius"/>
    </source>
</evidence>
<protein>
    <recommendedName>
        <fullName evidence="6">Swarming motility protein SwrB</fullName>
    </recommendedName>
</protein>
<feature type="region of interest" description="Disordered" evidence="2">
    <location>
        <begin position="112"/>
        <end position="131"/>
    </location>
</feature>
<comment type="caution">
    <text evidence="4">The sequence shown here is derived from an EMBL/GenBank/DDBJ whole genome shotgun (WGS) entry which is preliminary data.</text>
</comment>
<keyword evidence="3" id="KW-0812">Transmembrane</keyword>
<feature type="compositionally biased region" description="Basic and acidic residues" evidence="2">
    <location>
        <begin position="114"/>
        <end position="123"/>
    </location>
</feature>
<feature type="transmembrane region" description="Helical" evidence="3">
    <location>
        <begin position="6"/>
        <end position="24"/>
    </location>
</feature>
<keyword evidence="3" id="KW-1133">Transmembrane helix</keyword>
<accession>A0A927HCC7</accession>
<dbReference type="RefSeq" id="WP_190998949.1">
    <property type="nucleotide sequence ID" value="NZ_JACXSI010000034.1"/>
</dbReference>
<dbReference type="EMBL" id="JACXSI010000034">
    <property type="protein sequence ID" value="MBD3109416.1"/>
    <property type="molecule type" value="Genomic_DNA"/>
</dbReference>
<evidence type="ECO:0000256" key="2">
    <source>
        <dbReference type="SAM" id="MobiDB-lite"/>
    </source>
</evidence>
<evidence type="ECO:0008006" key="6">
    <source>
        <dbReference type="Google" id="ProtNLM"/>
    </source>
</evidence>
<keyword evidence="3" id="KW-0472">Membrane</keyword>